<organism evidence="2 3">
    <name type="scientific">Dreissena polymorpha</name>
    <name type="common">Zebra mussel</name>
    <name type="synonym">Mytilus polymorpha</name>
    <dbReference type="NCBI Taxonomy" id="45954"/>
    <lineage>
        <taxon>Eukaryota</taxon>
        <taxon>Metazoa</taxon>
        <taxon>Spiralia</taxon>
        <taxon>Lophotrochozoa</taxon>
        <taxon>Mollusca</taxon>
        <taxon>Bivalvia</taxon>
        <taxon>Autobranchia</taxon>
        <taxon>Heteroconchia</taxon>
        <taxon>Euheterodonta</taxon>
        <taxon>Imparidentia</taxon>
        <taxon>Neoheterodontei</taxon>
        <taxon>Myida</taxon>
        <taxon>Dreissenoidea</taxon>
        <taxon>Dreissenidae</taxon>
        <taxon>Dreissena</taxon>
    </lineage>
</organism>
<dbReference type="EMBL" id="JAIWYP010000015">
    <property type="protein sequence ID" value="KAH3702628.1"/>
    <property type="molecule type" value="Genomic_DNA"/>
</dbReference>
<dbReference type="Proteomes" id="UP000828390">
    <property type="component" value="Unassembled WGS sequence"/>
</dbReference>
<proteinExistence type="predicted"/>
<dbReference type="Pfam" id="PF13927">
    <property type="entry name" value="Ig_3"/>
    <property type="match status" value="1"/>
</dbReference>
<protein>
    <recommendedName>
        <fullName evidence="1">Ig-like domain-containing protein</fullName>
    </recommendedName>
</protein>
<dbReference type="InterPro" id="IPR003598">
    <property type="entry name" value="Ig_sub2"/>
</dbReference>
<gene>
    <name evidence="2" type="ORF">DPMN_077653</name>
</gene>
<comment type="caution">
    <text evidence="2">The sequence shown here is derived from an EMBL/GenBank/DDBJ whole genome shotgun (WGS) entry which is preliminary data.</text>
</comment>
<reference evidence="2" key="1">
    <citation type="journal article" date="2019" name="bioRxiv">
        <title>The Genome of the Zebra Mussel, Dreissena polymorpha: A Resource for Invasive Species Research.</title>
        <authorList>
            <person name="McCartney M.A."/>
            <person name="Auch B."/>
            <person name="Kono T."/>
            <person name="Mallez S."/>
            <person name="Zhang Y."/>
            <person name="Obille A."/>
            <person name="Becker A."/>
            <person name="Abrahante J.E."/>
            <person name="Garbe J."/>
            <person name="Badalamenti J.P."/>
            <person name="Herman A."/>
            <person name="Mangelson H."/>
            <person name="Liachko I."/>
            <person name="Sullivan S."/>
            <person name="Sone E.D."/>
            <person name="Koren S."/>
            <person name="Silverstein K.A.T."/>
            <person name="Beckman K.B."/>
            <person name="Gohl D.M."/>
        </authorList>
    </citation>
    <scope>NUCLEOTIDE SEQUENCE</scope>
    <source>
        <strain evidence="2">Duluth1</strain>
        <tissue evidence="2">Whole animal</tissue>
    </source>
</reference>
<keyword evidence="3" id="KW-1185">Reference proteome</keyword>
<accession>A0A9D3YR18</accession>
<dbReference type="InterPro" id="IPR007110">
    <property type="entry name" value="Ig-like_dom"/>
</dbReference>
<dbReference type="SMART" id="SM00408">
    <property type="entry name" value="IGc2"/>
    <property type="match status" value="1"/>
</dbReference>
<reference evidence="2" key="2">
    <citation type="submission" date="2020-11" db="EMBL/GenBank/DDBJ databases">
        <authorList>
            <person name="McCartney M.A."/>
            <person name="Auch B."/>
            <person name="Kono T."/>
            <person name="Mallez S."/>
            <person name="Becker A."/>
            <person name="Gohl D.M."/>
            <person name="Silverstein K.A.T."/>
            <person name="Koren S."/>
            <person name="Bechman K.B."/>
            <person name="Herman A."/>
            <person name="Abrahante J.E."/>
            <person name="Garbe J."/>
        </authorList>
    </citation>
    <scope>NUCLEOTIDE SEQUENCE</scope>
    <source>
        <strain evidence="2">Duluth1</strain>
        <tissue evidence="2">Whole animal</tissue>
    </source>
</reference>
<dbReference type="PROSITE" id="PS50835">
    <property type="entry name" value="IG_LIKE"/>
    <property type="match status" value="1"/>
</dbReference>
<evidence type="ECO:0000313" key="3">
    <source>
        <dbReference type="Proteomes" id="UP000828390"/>
    </source>
</evidence>
<name>A0A9D3YR18_DREPO</name>
<dbReference type="InterPro" id="IPR013783">
    <property type="entry name" value="Ig-like_fold"/>
</dbReference>
<dbReference type="Gene3D" id="2.60.40.10">
    <property type="entry name" value="Immunoglobulins"/>
    <property type="match status" value="1"/>
</dbReference>
<dbReference type="InterPro" id="IPR003599">
    <property type="entry name" value="Ig_sub"/>
</dbReference>
<dbReference type="AlphaFoldDB" id="A0A9D3YR18"/>
<feature type="domain" description="Ig-like" evidence="1">
    <location>
        <begin position="47"/>
        <end position="134"/>
    </location>
</feature>
<dbReference type="SUPFAM" id="SSF48726">
    <property type="entry name" value="Immunoglobulin"/>
    <property type="match status" value="1"/>
</dbReference>
<evidence type="ECO:0000259" key="1">
    <source>
        <dbReference type="PROSITE" id="PS50835"/>
    </source>
</evidence>
<evidence type="ECO:0000313" key="2">
    <source>
        <dbReference type="EMBL" id="KAH3702628.1"/>
    </source>
</evidence>
<sequence>MYNIKGNRSHWRTCYNPTDKPGIGCYDGDVQEAGATINVCHGGIGIPCQQAENVRIKARSQLPLGGKVTLHCIADGYPTQHVIWRLPNGTSWSRRNLVIDGVTQADEGEYICRASNLCCYGTDTKDIETRKHISVV</sequence>
<dbReference type="InterPro" id="IPR036179">
    <property type="entry name" value="Ig-like_dom_sf"/>
</dbReference>
<dbReference type="SMART" id="SM00409">
    <property type="entry name" value="IG"/>
    <property type="match status" value="1"/>
</dbReference>